<evidence type="ECO:0000256" key="16">
    <source>
        <dbReference type="ARBA" id="ARBA00042156"/>
    </source>
</evidence>
<keyword evidence="4" id="KW-0677">Repeat</keyword>
<dbReference type="InterPro" id="IPR041552">
    <property type="entry name" value="UvrA_DNA-bd"/>
</dbReference>
<dbReference type="GO" id="GO:0006289">
    <property type="term" value="P:nucleotide-excision repair"/>
    <property type="evidence" value="ECO:0007669"/>
    <property type="project" value="InterPro"/>
</dbReference>
<evidence type="ECO:0000256" key="9">
    <source>
        <dbReference type="ARBA" id="ARBA00022833"/>
    </source>
</evidence>
<dbReference type="GO" id="GO:0003677">
    <property type="term" value="F:DNA binding"/>
    <property type="evidence" value="ECO:0007669"/>
    <property type="project" value="UniProtKB-KW"/>
</dbReference>
<evidence type="ECO:0000256" key="8">
    <source>
        <dbReference type="ARBA" id="ARBA00022771"/>
    </source>
</evidence>
<evidence type="ECO:0000256" key="6">
    <source>
        <dbReference type="ARBA" id="ARBA00022763"/>
    </source>
</evidence>
<keyword evidence="6" id="KW-0227">DNA damage</keyword>
<evidence type="ECO:0000313" key="19">
    <source>
        <dbReference type="Proteomes" id="UP000029643"/>
    </source>
</evidence>
<dbReference type="GO" id="GO:0008270">
    <property type="term" value="F:zinc ion binding"/>
    <property type="evidence" value="ECO:0007669"/>
    <property type="project" value="UniProtKB-KW"/>
</dbReference>
<evidence type="ECO:0000256" key="12">
    <source>
        <dbReference type="ARBA" id="ARBA00023125"/>
    </source>
</evidence>
<keyword evidence="12" id="KW-0238">DNA-binding</keyword>
<keyword evidence="5" id="KW-0547">Nucleotide-binding</keyword>
<dbReference type="PANTHER" id="PTHR43152">
    <property type="entry name" value="UVRABC SYSTEM PROTEIN A"/>
    <property type="match status" value="1"/>
</dbReference>
<comment type="caution">
    <text evidence="18">The sequence shown here is derived from an EMBL/GenBank/DDBJ whole genome shotgun (WGS) entry which is preliminary data.</text>
</comment>
<evidence type="ECO:0000313" key="18">
    <source>
        <dbReference type="EMBL" id="GAL77197.1"/>
    </source>
</evidence>
<keyword evidence="13" id="KW-0234">DNA repair</keyword>
<keyword evidence="8" id="KW-0863">Zinc-finger</keyword>
<dbReference type="NCBIfam" id="NF001503">
    <property type="entry name" value="PRK00349.1"/>
    <property type="match status" value="1"/>
</dbReference>
<feature type="domain" description="ABC transporter" evidence="17">
    <location>
        <begin position="591"/>
        <end position="926"/>
    </location>
</feature>
<keyword evidence="7" id="KW-0228">DNA excision</keyword>
<reference evidence="18 19" key="1">
    <citation type="journal article" date="2014" name="Genome Announc.">
        <title>Draft Genome Sequences of Marine Flavobacterium Algibacter lectus Strains SS8 and NR4.</title>
        <authorList>
            <person name="Takatani N."/>
            <person name="Nakanishi M."/>
            <person name="Meirelles P."/>
            <person name="Mino S."/>
            <person name="Suda W."/>
            <person name="Oshima K."/>
            <person name="Hattori M."/>
            <person name="Ohkuma M."/>
            <person name="Hosokawa M."/>
            <person name="Miyashita K."/>
            <person name="Thompson F.L."/>
            <person name="Niwa A."/>
            <person name="Sawabe T."/>
            <person name="Sawabe T."/>
        </authorList>
    </citation>
    <scope>NUCLEOTIDE SEQUENCE [LARGE SCALE GENOMIC DNA]</scope>
    <source>
        <strain evidence="19">JCM19274</strain>
    </source>
</reference>
<dbReference type="GO" id="GO:0005737">
    <property type="term" value="C:cytoplasm"/>
    <property type="evidence" value="ECO:0007669"/>
    <property type="project" value="UniProtKB-SubCell"/>
</dbReference>
<dbReference type="GO" id="GO:0005524">
    <property type="term" value="F:ATP binding"/>
    <property type="evidence" value="ECO:0007669"/>
    <property type="project" value="UniProtKB-KW"/>
</dbReference>
<dbReference type="Gene3D" id="3.30.190.20">
    <property type="match status" value="1"/>
</dbReference>
<dbReference type="PROSITE" id="PS00211">
    <property type="entry name" value="ABC_TRANSPORTER_1"/>
    <property type="match status" value="1"/>
</dbReference>
<dbReference type="Pfam" id="PF17755">
    <property type="entry name" value="UvrA_DNA-bind"/>
    <property type="match status" value="1"/>
</dbReference>
<keyword evidence="10" id="KW-0067">ATP-binding</keyword>
<evidence type="ECO:0000259" key="17">
    <source>
        <dbReference type="PROSITE" id="PS50893"/>
    </source>
</evidence>
<dbReference type="AlphaFoldDB" id="A0A090X456"/>
<keyword evidence="11" id="KW-0267">Excision nuclease</keyword>
<evidence type="ECO:0000256" key="14">
    <source>
        <dbReference type="ARBA" id="ARBA00038000"/>
    </source>
</evidence>
<gene>
    <name evidence="18" type="ORF">JCM19274_4910</name>
</gene>
<dbReference type="EMBL" id="BBNU01000001">
    <property type="protein sequence ID" value="GAL77197.1"/>
    <property type="molecule type" value="Genomic_DNA"/>
</dbReference>
<dbReference type="Gene3D" id="3.40.50.300">
    <property type="entry name" value="P-loop containing nucleotide triphosphate hydrolases"/>
    <property type="match status" value="3"/>
</dbReference>
<dbReference type="PROSITE" id="PS50893">
    <property type="entry name" value="ABC_TRANSPORTER_2"/>
    <property type="match status" value="1"/>
</dbReference>
<keyword evidence="9" id="KW-0862">Zinc</keyword>
<protein>
    <recommendedName>
        <fullName evidence="15">UvrABC system protein A</fullName>
    </recommendedName>
    <alternativeName>
        <fullName evidence="16">Excinuclease ABC subunit A</fullName>
    </alternativeName>
</protein>
<dbReference type="NCBIfam" id="TIGR00630">
    <property type="entry name" value="uvra"/>
    <property type="match status" value="1"/>
</dbReference>
<dbReference type="Gene3D" id="1.10.8.280">
    <property type="entry name" value="ABC transporter ATPase domain-like"/>
    <property type="match status" value="1"/>
</dbReference>
<dbReference type="RefSeq" id="WP_042494732.1">
    <property type="nucleotide sequence ID" value="NZ_BBNU01000001.1"/>
</dbReference>
<dbReference type="GO" id="GO:0009380">
    <property type="term" value="C:excinuclease repair complex"/>
    <property type="evidence" value="ECO:0007669"/>
    <property type="project" value="InterPro"/>
</dbReference>
<evidence type="ECO:0000256" key="4">
    <source>
        <dbReference type="ARBA" id="ARBA00022737"/>
    </source>
</evidence>
<dbReference type="Pfam" id="PF17760">
    <property type="entry name" value="UvrA_inter"/>
    <property type="match status" value="1"/>
</dbReference>
<sequence>MTTNLSEVDPKQNIIIKGAKLHNLKNIDVVIPRNKLVVITGGLSGSGKSSLAFDTLYAEGQRRYVESLSSYARQFLGRLNKPKVDYIKGIAPAIAIEQKVNSTNPRSTVGTTTEIYDYLKLLFARIGKTISPVSGDEVKKDTVTDVLNYLKTFPEREKMLLLAPIHLEEGRTIEDKLKALNQQGYARIKINEDVVRIDDATKIGKKDKILLVVDRIITKHEEDFYNRLADAIQTAFFEGKGECTIETLKDNKQRTFSNKFELDGLNFLEPNVHLFSFNNPYGACPTCEGYGDIVGIDEDLVIPNTALSIYESAIFPWRGESMSWYKDQLVNNSHKFDFPIHKPYFELTEKQQQLIWDGNKHFEGLNGFFAELESKAYKIQNRVMLSRYRGKTKCKTCNGKRLRVEANYVKVGSASISDLVEKPLDQLAEFFNNLELNEHDTTIAKRLLKEINNRLEFLANVGLDYLTINRKSNTLSGGGESQRINLATSLGSSLVGSMYILDEPSIGLHPKDTERLIMVLKSLRDLGNTVIVVEHDEDIMKAADSIIDIGPEAGTFGGHVVAQGDYDAILASNSLTAQYLNETLKIEVPKKRRQSKYYVDIKGARENNLKNIDVRFPLGMLTVVTGVSGSGKSTLVKKILHPALQKKLTDFGDKPGQFSSLEGNFANIKQIEFVDQNPIGRSSRSNPVTYIKAYDDIRALFSKQKLSVIRNYQAKHFSFNVDGGRCETCKGEGEVTIEMQFMADVHLECETCKGKRFKKEVLEVTFADKNIDDILNLTIDDAVAFFEANDQAKIKNKLQPLQDVGLGYVTLGQSSSTLSGGEAQRIKLASFLGKGNKKEKALFIFDEPTTGLHFHDIQKLLKSFNALIENGHSIIVVEHNIELIKCADFIIDLGPKGGETGGNLVAVGTPEEIIKIKTSEIGKYLAEKI</sequence>
<proteinExistence type="inferred from homology"/>
<evidence type="ECO:0000256" key="1">
    <source>
        <dbReference type="ARBA" id="ARBA00004496"/>
    </source>
</evidence>
<dbReference type="InterPro" id="IPR003439">
    <property type="entry name" value="ABC_transporter-like_ATP-bd"/>
</dbReference>
<dbReference type="InterPro" id="IPR027417">
    <property type="entry name" value="P-loop_NTPase"/>
</dbReference>
<evidence type="ECO:0000256" key="15">
    <source>
        <dbReference type="ARBA" id="ARBA00039316"/>
    </source>
</evidence>
<dbReference type="STRING" id="221126.SAMN04489722_102521"/>
<evidence type="ECO:0000256" key="5">
    <source>
        <dbReference type="ARBA" id="ARBA00022741"/>
    </source>
</evidence>
<keyword evidence="3" id="KW-0479">Metal-binding</keyword>
<comment type="subcellular location">
    <subcellularLocation>
        <location evidence="1">Cytoplasm</location>
    </subcellularLocation>
</comment>
<evidence type="ECO:0000256" key="13">
    <source>
        <dbReference type="ARBA" id="ARBA00023204"/>
    </source>
</evidence>
<evidence type="ECO:0000256" key="7">
    <source>
        <dbReference type="ARBA" id="ARBA00022769"/>
    </source>
</evidence>
<keyword evidence="2" id="KW-0963">Cytoplasm</keyword>
<name>A0A090X456_9FLAO</name>
<dbReference type="Proteomes" id="UP000029643">
    <property type="component" value="Unassembled WGS sequence"/>
</dbReference>
<dbReference type="GO" id="GO:0016887">
    <property type="term" value="F:ATP hydrolysis activity"/>
    <property type="evidence" value="ECO:0007669"/>
    <property type="project" value="InterPro"/>
</dbReference>
<accession>A0A090X456</accession>
<dbReference type="PANTHER" id="PTHR43152:SF3">
    <property type="entry name" value="UVRABC SYSTEM PROTEIN A"/>
    <property type="match status" value="1"/>
</dbReference>
<evidence type="ECO:0000256" key="2">
    <source>
        <dbReference type="ARBA" id="ARBA00022490"/>
    </source>
</evidence>
<dbReference type="InterPro" id="IPR017871">
    <property type="entry name" value="ABC_transporter-like_CS"/>
</dbReference>
<evidence type="ECO:0000256" key="11">
    <source>
        <dbReference type="ARBA" id="ARBA00022881"/>
    </source>
</evidence>
<comment type="similarity">
    <text evidence="14">Belongs to the ABC transporter superfamily. UvrA family.</text>
</comment>
<organism evidence="18 19">
    <name type="scientific">Algibacter lectus</name>
    <dbReference type="NCBI Taxonomy" id="221126"/>
    <lineage>
        <taxon>Bacteria</taxon>
        <taxon>Pseudomonadati</taxon>
        <taxon>Bacteroidota</taxon>
        <taxon>Flavobacteriia</taxon>
        <taxon>Flavobacteriales</taxon>
        <taxon>Flavobacteriaceae</taxon>
        <taxon>Algibacter</taxon>
    </lineage>
</organism>
<dbReference type="InterPro" id="IPR004602">
    <property type="entry name" value="UvrA"/>
</dbReference>
<evidence type="ECO:0000256" key="10">
    <source>
        <dbReference type="ARBA" id="ARBA00022840"/>
    </source>
</evidence>
<dbReference type="InterPro" id="IPR041102">
    <property type="entry name" value="UvrA_inter"/>
</dbReference>
<dbReference type="Gene3D" id="1.20.1580.10">
    <property type="entry name" value="ABC transporter ATPase like domain"/>
    <property type="match status" value="3"/>
</dbReference>
<dbReference type="SUPFAM" id="SSF52540">
    <property type="entry name" value="P-loop containing nucleoside triphosphate hydrolases"/>
    <property type="match status" value="2"/>
</dbReference>
<dbReference type="GO" id="GO:0004518">
    <property type="term" value="F:nuclease activity"/>
    <property type="evidence" value="ECO:0007669"/>
    <property type="project" value="UniProtKB-KW"/>
</dbReference>
<evidence type="ECO:0000256" key="3">
    <source>
        <dbReference type="ARBA" id="ARBA00022723"/>
    </source>
</evidence>